<dbReference type="Gene3D" id="3.10.110.10">
    <property type="entry name" value="Ubiquitin Conjugating Enzyme"/>
    <property type="match status" value="1"/>
</dbReference>
<evidence type="ECO:0000259" key="6">
    <source>
        <dbReference type="PROSITE" id="PS50127"/>
    </source>
</evidence>
<keyword evidence="4" id="KW-0547">Nucleotide-binding</keyword>
<comment type="similarity">
    <text evidence="4">Belongs to the ubiquitin-conjugating enzyme family.</text>
</comment>
<keyword evidence="4" id="KW-0067">ATP-binding</keyword>
<dbReference type="InterPro" id="IPR016135">
    <property type="entry name" value="UBQ-conjugating_enzyme/RWD"/>
</dbReference>
<feature type="compositionally biased region" description="Basic residues" evidence="5">
    <location>
        <begin position="133"/>
        <end position="142"/>
    </location>
</feature>
<feature type="compositionally biased region" description="Basic and acidic residues" evidence="5">
    <location>
        <begin position="109"/>
        <end position="123"/>
    </location>
</feature>
<feature type="compositionally biased region" description="Polar residues" evidence="5">
    <location>
        <begin position="144"/>
        <end position="154"/>
    </location>
</feature>
<accession>A0A3A2ZKR5</accession>
<evidence type="ECO:0000256" key="5">
    <source>
        <dbReference type="SAM" id="MobiDB-lite"/>
    </source>
</evidence>
<keyword evidence="8" id="KW-1185">Reference proteome</keyword>
<evidence type="ECO:0000256" key="1">
    <source>
        <dbReference type="ARBA" id="ARBA00022679"/>
    </source>
</evidence>
<protein>
    <submittedName>
        <fullName evidence="7">Ubiquitin conjugating enzyme e2</fullName>
    </submittedName>
</protein>
<feature type="domain" description="UBC core" evidence="6">
    <location>
        <begin position="1"/>
        <end position="93"/>
    </location>
</feature>
<dbReference type="Pfam" id="PF00179">
    <property type="entry name" value="UQ_con"/>
    <property type="match status" value="1"/>
</dbReference>
<gene>
    <name evidence="7" type="ORF">PHISCL_07694</name>
</gene>
<dbReference type="GO" id="GO:0005524">
    <property type="term" value="F:ATP binding"/>
    <property type="evidence" value="ECO:0007669"/>
    <property type="project" value="UniProtKB-UniRule"/>
</dbReference>
<dbReference type="InterPro" id="IPR000608">
    <property type="entry name" value="UBC"/>
</dbReference>
<dbReference type="InterPro" id="IPR023313">
    <property type="entry name" value="UBQ-conjugating_AS"/>
</dbReference>
<organism evidence="7 8">
    <name type="scientific">Aspergillus sclerotialis</name>
    <dbReference type="NCBI Taxonomy" id="2070753"/>
    <lineage>
        <taxon>Eukaryota</taxon>
        <taxon>Fungi</taxon>
        <taxon>Dikarya</taxon>
        <taxon>Ascomycota</taxon>
        <taxon>Pezizomycotina</taxon>
        <taxon>Eurotiomycetes</taxon>
        <taxon>Eurotiomycetidae</taxon>
        <taxon>Eurotiales</taxon>
        <taxon>Aspergillaceae</taxon>
        <taxon>Aspergillus</taxon>
        <taxon>Aspergillus subgen. Polypaecilum</taxon>
    </lineage>
</organism>
<dbReference type="PROSITE" id="PS00183">
    <property type="entry name" value="UBC_1"/>
    <property type="match status" value="1"/>
</dbReference>
<keyword evidence="2 4" id="KW-0833">Ubl conjugation pathway</keyword>
<dbReference type="PROSITE" id="PS50127">
    <property type="entry name" value="UBC_2"/>
    <property type="match status" value="1"/>
</dbReference>
<evidence type="ECO:0000256" key="3">
    <source>
        <dbReference type="PROSITE-ProRule" id="PRU10133"/>
    </source>
</evidence>
<keyword evidence="1" id="KW-0808">Transferase</keyword>
<dbReference type="EMBL" id="MVGC01000353">
    <property type="protein sequence ID" value="RJE19954.1"/>
    <property type="molecule type" value="Genomic_DNA"/>
</dbReference>
<comment type="caution">
    <text evidence="7">The sequence shown here is derived from an EMBL/GenBank/DDBJ whole genome shotgun (WGS) entry which is preliminary data.</text>
</comment>
<feature type="region of interest" description="Disordered" evidence="5">
    <location>
        <begin position="109"/>
        <end position="154"/>
    </location>
</feature>
<feature type="non-terminal residue" evidence="7">
    <location>
        <position position="154"/>
    </location>
</feature>
<sequence length="154" mass="17040">MPGDYPKSPPKATFRTRIWHPNVEESTGTVCVDTLKRDWESKLTLKDVLVTISCLLINPNPDSALNPSAGALLQEDYDGFARKAKMMTSIHAPVPEELNSVVREAKLRGEDAGTVIQEKEQEQSRPSQAQKGTRVHSLRMKAKPTSTNETSSHS</sequence>
<dbReference type="AlphaFoldDB" id="A0A3A2ZKR5"/>
<feature type="active site" description="Glycyl thioester intermediate" evidence="3">
    <location>
        <position position="31"/>
    </location>
</feature>
<evidence type="ECO:0000313" key="8">
    <source>
        <dbReference type="Proteomes" id="UP000266188"/>
    </source>
</evidence>
<evidence type="ECO:0000256" key="4">
    <source>
        <dbReference type="RuleBase" id="RU362109"/>
    </source>
</evidence>
<dbReference type="OrthoDB" id="10069349at2759"/>
<name>A0A3A2ZKR5_9EURO</name>
<reference evidence="8" key="1">
    <citation type="submission" date="2017-02" db="EMBL/GenBank/DDBJ databases">
        <authorList>
            <person name="Tafer H."/>
            <person name="Lopandic K."/>
        </authorList>
    </citation>
    <scope>NUCLEOTIDE SEQUENCE [LARGE SCALE GENOMIC DNA]</scope>
    <source>
        <strain evidence="8">CBS 366.77</strain>
    </source>
</reference>
<evidence type="ECO:0000313" key="7">
    <source>
        <dbReference type="EMBL" id="RJE19954.1"/>
    </source>
</evidence>
<dbReference type="SUPFAM" id="SSF54495">
    <property type="entry name" value="UBC-like"/>
    <property type="match status" value="1"/>
</dbReference>
<dbReference type="STRING" id="2070753.A0A3A2ZKR5"/>
<dbReference type="Proteomes" id="UP000266188">
    <property type="component" value="Unassembled WGS sequence"/>
</dbReference>
<evidence type="ECO:0000256" key="2">
    <source>
        <dbReference type="ARBA" id="ARBA00022786"/>
    </source>
</evidence>
<dbReference type="PANTHER" id="PTHR24068">
    <property type="entry name" value="UBIQUITIN-CONJUGATING ENZYME E2"/>
    <property type="match status" value="1"/>
</dbReference>
<dbReference type="GO" id="GO:0016740">
    <property type="term" value="F:transferase activity"/>
    <property type="evidence" value="ECO:0007669"/>
    <property type="project" value="UniProtKB-KW"/>
</dbReference>
<dbReference type="SMART" id="SM00212">
    <property type="entry name" value="UBCc"/>
    <property type="match status" value="1"/>
</dbReference>
<proteinExistence type="inferred from homology"/>